<dbReference type="Proteomes" id="UP000887226">
    <property type="component" value="Unassembled WGS sequence"/>
</dbReference>
<reference evidence="2" key="1">
    <citation type="journal article" date="2021" name="IMA Fungus">
        <title>Genomic characterization of three marine fungi, including Emericellopsis atlantica sp. nov. with signatures of a generalist lifestyle and marine biomass degradation.</title>
        <authorList>
            <person name="Hagestad O.C."/>
            <person name="Hou L."/>
            <person name="Andersen J.H."/>
            <person name="Hansen E.H."/>
            <person name="Altermark B."/>
            <person name="Li C."/>
            <person name="Kuhnert E."/>
            <person name="Cox R.J."/>
            <person name="Crous P.W."/>
            <person name="Spatafora J.W."/>
            <person name="Lail K."/>
            <person name="Amirebrahimi M."/>
            <person name="Lipzen A."/>
            <person name="Pangilinan J."/>
            <person name="Andreopoulos W."/>
            <person name="Hayes R.D."/>
            <person name="Ng V."/>
            <person name="Grigoriev I.V."/>
            <person name="Jackson S.A."/>
            <person name="Sutton T.D.S."/>
            <person name="Dobson A.D.W."/>
            <person name="Rama T."/>
        </authorList>
    </citation>
    <scope>NUCLEOTIDE SEQUENCE</scope>
    <source>
        <strain evidence="2">TRa3180A</strain>
    </source>
</reference>
<organism evidence="2 3">
    <name type="scientific">Calycina marina</name>
    <dbReference type="NCBI Taxonomy" id="1763456"/>
    <lineage>
        <taxon>Eukaryota</taxon>
        <taxon>Fungi</taxon>
        <taxon>Dikarya</taxon>
        <taxon>Ascomycota</taxon>
        <taxon>Pezizomycotina</taxon>
        <taxon>Leotiomycetes</taxon>
        <taxon>Helotiales</taxon>
        <taxon>Pezizellaceae</taxon>
        <taxon>Calycina</taxon>
    </lineage>
</organism>
<accession>A0A9P7Z488</accession>
<protein>
    <submittedName>
        <fullName evidence="2">Uncharacterized protein</fullName>
    </submittedName>
</protein>
<feature type="region of interest" description="Disordered" evidence="1">
    <location>
        <begin position="145"/>
        <end position="169"/>
    </location>
</feature>
<dbReference type="AlphaFoldDB" id="A0A9P7Z488"/>
<dbReference type="InterPro" id="IPR007175">
    <property type="entry name" value="Rpr2/Snm1/Rpp21"/>
</dbReference>
<dbReference type="GO" id="GO:0005655">
    <property type="term" value="C:nucleolar ribonuclease P complex"/>
    <property type="evidence" value="ECO:0007669"/>
    <property type="project" value="TreeGrafter"/>
</dbReference>
<sequence length="201" mass="22185">METEETSTRLRYLNASAYYLASAAPETSRHLMSQCNTLMFDSEIEQTDYRRRQVCGACGTIMTIGWGADVQLTSLRAKQKQKKRKTKPKIEKTLPVWTEDSKEMVYTCGSCTRETRISVNSVKMPKKSVSRAAFATIATKHVPSPAQEVATLPGPPVASASSRKKAKKKNGGLEALLANKKASDARNTCRGLDLMSFMNPT</sequence>
<dbReference type="PANTHER" id="PTHR14742:SF3">
    <property type="entry name" value="RIBONUCLEASE MRP PROTEIN SUBUNIT SNM1"/>
    <property type="match status" value="1"/>
</dbReference>
<proteinExistence type="predicted"/>
<evidence type="ECO:0000313" key="3">
    <source>
        <dbReference type="Proteomes" id="UP000887226"/>
    </source>
</evidence>
<dbReference type="EMBL" id="MU253865">
    <property type="protein sequence ID" value="KAG9245094.1"/>
    <property type="molecule type" value="Genomic_DNA"/>
</dbReference>
<dbReference type="Pfam" id="PF04032">
    <property type="entry name" value="Rpr2"/>
    <property type="match status" value="1"/>
</dbReference>
<keyword evidence="3" id="KW-1185">Reference proteome</keyword>
<evidence type="ECO:0000313" key="2">
    <source>
        <dbReference type="EMBL" id="KAG9245094.1"/>
    </source>
</evidence>
<comment type="caution">
    <text evidence="2">The sequence shown here is derived from an EMBL/GenBank/DDBJ whole genome shotgun (WGS) entry which is preliminary data.</text>
</comment>
<dbReference type="GO" id="GO:0008033">
    <property type="term" value="P:tRNA processing"/>
    <property type="evidence" value="ECO:0007669"/>
    <property type="project" value="TreeGrafter"/>
</dbReference>
<dbReference type="OrthoDB" id="438080at2759"/>
<gene>
    <name evidence="2" type="ORF">BJ878DRAFT_35383</name>
</gene>
<evidence type="ECO:0000256" key="1">
    <source>
        <dbReference type="SAM" id="MobiDB-lite"/>
    </source>
</evidence>
<dbReference type="PANTHER" id="PTHR14742">
    <property type="entry name" value="RIBONUCLEASE P SUBUNIT P21"/>
    <property type="match status" value="1"/>
</dbReference>
<name>A0A9P7Z488_9HELO</name>